<protein>
    <submittedName>
        <fullName evidence="2">Uncharacterized protein</fullName>
    </submittedName>
</protein>
<dbReference type="AlphaFoldDB" id="A0A080ZUM5"/>
<evidence type="ECO:0000256" key="1">
    <source>
        <dbReference type="SAM" id="MobiDB-lite"/>
    </source>
</evidence>
<comment type="caution">
    <text evidence="2">The sequence shown here is derived from an EMBL/GenBank/DDBJ whole genome shotgun (WGS) entry which is preliminary data.</text>
</comment>
<dbReference type="OrthoDB" id="115196at2759"/>
<reference evidence="2 3" key="1">
    <citation type="submission" date="2013-11" db="EMBL/GenBank/DDBJ databases">
        <title>The Genome Sequence of Phytophthora parasitica P1976.</title>
        <authorList>
            <consortium name="The Broad Institute Genomics Platform"/>
            <person name="Russ C."/>
            <person name="Tyler B."/>
            <person name="Panabieres F."/>
            <person name="Shan W."/>
            <person name="Tripathy S."/>
            <person name="Grunwald N."/>
            <person name="Machado M."/>
            <person name="Johnson C.S."/>
            <person name="Walker B."/>
            <person name="Young S."/>
            <person name="Zeng Q."/>
            <person name="Gargeya S."/>
            <person name="Fitzgerald M."/>
            <person name="Haas B."/>
            <person name="Abouelleil A."/>
            <person name="Allen A.W."/>
            <person name="Alvarado L."/>
            <person name="Arachchi H.M."/>
            <person name="Berlin A.M."/>
            <person name="Chapman S.B."/>
            <person name="Gainer-Dewar J."/>
            <person name="Goldberg J."/>
            <person name="Griggs A."/>
            <person name="Gujja S."/>
            <person name="Hansen M."/>
            <person name="Howarth C."/>
            <person name="Imamovic A."/>
            <person name="Ireland A."/>
            <person name="Larimer J."/>
            <person name="McCowan C."/>
            <person name="Murphy C."/>
            <person name="Pearson M."/>
            <person name="Poon T.W."/>
            <person name="Priest M."/>
            <person name="Roberts A."/>
            <person name="Saif S."/>
            <person name="Shea T."/>
            <person name="Sisk P."/>
            <person name="Sykes S."/>
            <person name="Wortman J."/>
            <person name="Nusbaum C."/>
            <person name="Birren B."/>
        </authorList>
    </citation>
    <scope>NUCLEOTIDE SEQUENCE [LARGE SCALE GENOMIC DNA]</scope>
    <source>
        <strain evidence="2 3">P1976</strain>
    </source>
</reference>
<sequence length="83" mass="9322">MPARTSKRTKARAEVLSAIDERDVDFGHLWRQLEPHVEGVDMLVGEHTVLRFALEHGIIDADESGAGEDREGEREGDEREAPE</sequence>
<accession>A0A080ZUM5</accession>
<feature type="compositionally biased region" description="Basic and acidic residues" evidence="1">
    <location>
        <begin position="67"/>
        <end position="83"/>
    </location>
</feature>
<name>A0A080ZUM5_PHYNI</name>
<gene>
    <name evidence="2" type="ORF">F444_13170</name>
</gene>
<evidence type="ECO:0000313" key="2">
    <source>
        <dbReference type="EMBL" id="ETO70336.1"/>
    </source>
</evidence>
<dbReference type="EMBL" id="ANJA01002351">
    <property type="protein sequence ID" value="ETO70336.1"/>
    <property type="molecule type" value="Genomic_DNA"/>
</dbReference>
<proteinExistence type="predicted"/>
<feature type="region of interest" description="Disordered" evidence="1">
    <location>
        <begin position="58"/>
        <end position="83"/>
    </location>
</feature>
<organism evidence="2 3">
    <name type="scientific">Phytophthora nicotianae P1976</name>
    <dbReference type="NCBI Taxonomy" id="1317066"/>
    <lineage>
        <taxon>Eukaryota</taxon>
        <taxon>Sar</taxon>
        <taxon>Stramenopiles</taxon>
        <taxon>Oomycota</taxon>
        <taxon>Peronosporomycetes</taxon>
        <taxon>Peronosporales</taxon>
        <taxon>Peronosporaceae</taxon>
        <taxon>Phytophthora</taxon>
    </lineage>
</organism>
<evidence type="ECO:0000313" key="3">
    <source>
        <dbReference type="Proteomes" id="UP000028582"/>
    </source>
</evidence>
<dbReference type="Proteomes" id="UP000028582">
    <property type="component" value="Unassembled WGS sequence"/>
</dbReference>